<dbReference type="SUPFAM" id="SSF63446">
    <property type="entry name" value="Type I dockerin domain"/>
    <property type="match status" value="1"/>
</dbReference>
<gene>
    <name evidence="3" type="ORF">METZ01_LOCUS450612</name>
</gene>
<dbReference type="CDD" id="cd14256">
    <property type="entry name" value="Dockerin_I"/>
    <property type="match status" value="1"/>
</dbReference>
<dbReference type="InterPro" id="IPR000601">
    <property type="entry name" value="PKD_dom"/>
</dbReference>
<feature type="non-terminal residue" evidence="3">
    <location>
        <position position="1"/>
    </location>
</feature>
<dbReference type="InterPro" id="IPR008965">
    <property type="entry name" value="CBM2/CBM3_carb-bd_dom_sf"/>
</dbReference>
<organism evidence="3">
    <name type="scientific">marine metagenome</name>
    <dbReference type="NCBI Taxonomy" id="408172"/>
    <lineage>
        <taxon>unclassified sequences</taxon>
        <taxon>metagenomes</taxon>
        <taxon>ecological metagenomes</taxon>
    </lineage>
</organism>
<dbReference type="GO" id="GO:0030246">
    <property type="term" value="F:carbohydrate binding"/>
    <property type="evidence" value="ECO:0007669"/>
    <property type="project" value="InterPro"/>
</dbReference>
<name>A0A382ZSV5_9ZZZZ</name>
<dbReference type="PROSITE" id="PS50093">
    <property type="entry name" value="PKD"/>
    <property type="match status" value="1"/>
</dbReference>
<evidence type="ECO:0000313" key="3">
    <source>
        <dbReference type="EMBL" id="SVD97758.1"/>
    </source>
</evidence>
<evidence type="ECO:0008006" key="4">
    <source>
        <dbReference type="Google" id="ProtNLM"/>
    </source>
</evidence>
<evidence type="ECO:0000259" key="2">
    <source>
        <dbReference type="PROSITE" id="PS51766"/>
    </source>
</evidence>
<dbReference type="InterPro" id="IPR013783">
    <property type="entry name" value="Ig-like_fold"/>
</dbReference>
<dbReference type="Gene3D" id="2.60.40.680">
    <property type="match status" value="1"/>
</dbReference>
<dbReference type="Gene3D" id="2.60.40.10">
    <property type="entry name" value="Immunoglobulins"/>
    <property type="match status" value="1"/>
</dbReference>
<dbReference type="Pfam" id="PF18911">
    <property type="entry name" value="PKD_4"/>
    <property type="match status" value="1"/>
</dbReference>
<dbReference type="InterPro" id="IPR035986">
    <property type="entry name" value="PKD_dom_sf"/>
</dbReference>
<sequence>NVNHLIFNTDIVTSDNYYNGGIQVVWRPDVGFTVDQSSGSYPLNVTFTDTSVVGTYTLAEWLWDFGNDSTATGPDVSTTYEYPGIYDVSLIVKDDHDFSDTLIVSGLIQVDTTYGDVDWNTMVQAFDASLILKNLAEMIELDALQAIVGDVSGNDSLSTLDASLILQYVVGLITELPYNPGTQFLAEGDLSMEDYGVAPGTVAAVPVSITNGSNIYGFEAVLEFDPAVLEYDTLLLSETMTNYLIITNPLEEGVV</sequence>
<dbReference type="Gene3D" id="1.10.1330.10">
    <property type="entry name" value="Dockerin domain"/>
    <property type="match status" value="1"/>
</dbReference>
<reference evidence="3" key="1">
    <citation type="submission" date="2018-05" db="EMBL/GenBank/DDBJ databases">
        <authorList>
            <person name="Lanie J.A."/>
            <person name="Ng W.-L."/>
            <person name="Kazmierczak K.M."/>
            <person name="Andrzejewski T.M."/>
            <person name="Davidsen T.M."/>
            <person name="Wayne K.J."/>
            <person name="Tettelin H."/>
            <person name="Glass J.I."/>
            <person name="Rusch D."/>
            <person name="Podicherti R."/>
            <person name="Tsui H.-C.T."/>
            <person name="Winkler M.E."/>
        </authorList>
    </citation>
    <scope>NUCLEOTIDE SEQUENCE</scope>
</reference>
<dbReference type="GO" id="GO:0000272">
    <property type="term" value="P:polysaccharide catabolic process"/>
    <property type="evidence" value="ECO:0007669"/>
    <property type="project" value="InterPro"/>
</dbReference>
<feature type="domain" description="Dockerin" evidence="2">
    <location>
        <begin position="110"/>
        <end position="178"/>
    </location>
</feature>
<dbReference type="InterPro" id="IPR016134">
    <property type="entry name" value="Dockerin_dom"/>
</dbReference>
<accession>A0A382ZSV5</accession>
<dbReference type="AlphaFoldDB" id="A0A382ZSV5"/>
<dbReference type="CDD" id="cd00146">
    <property type="entry name" value="PKD"/>
    <property type="match status" value="1"/>
</dbReference>
<feature type="domain" description="PKD" evidence="1">
    <location>
        <begin position="28"/>
        <end position="94"/>
    </location>
</feature>
<dbReference type="InterPro" id="IPR036439">
    <property type="entry name" value="Dockerin_dom_sf"/>
</dbReference>
<protein>
    <recommendedName>
        <fullName evidence="4">PKD domain-containing protein</fullName>
    </recommendedName>
</protein>
<proteinExistence type="predicted"/>
<dbReference type="SUPFAM" id="SSF49384">
    <property type="entry name" value="Carbohydrate-binding domain"/>
    <property type="match status" value="1"/>
</dbReference>
<feature type="non-terminal residue" evidence="3">
    <location>
        <position position="255"/>
    </location>
</feature>
<dbReference type="EMBL" id="UINC01185848">
    <property type="protein sequence ID" value="SVD97758.1"/>
    <property type="molecule type" value="Genomic_DNA"/>
</dbReference>
<dbReference type="InterPro" id="IPR022409">
    <property type="entry name" value="PKD/Chitinase_dom"/>
</dbReference>
<dbReference type="SMART" id="SM00089">
    <property type="entry name" value="PKD"/>
    <property type="match status" value="1"/>
</dbReference>
<evidence type="ECO:0000259" key="1">
    <source>
        <dbReference type="PROSITE" id="PS50093"/>
    </source>
</evidence>
<dbReference type="PROSITE" id="PS51766">
    <property type="entry name" value="DOCKERIN"/>
    <property type="match status" value="1"/>
</dbReference>
<dbReference type="SUPFAM" id="SSF49299">
    <property type="entry name" value="PKD domain"/>
    <property type="match status" value="1"/>
</dbReference>